<name>A0ABS6YFU2_9ACTN</name>
<proteinExistence type="predicted"/>
<gene>
    <name evidence="1" type="ORF">GKQ77_01710</name>
</gene>
<dbReference type="RefSeq" id="WP_219686787.1">
    <property type="nucleotide sequence ID" value="NZ_WMBF01000006.1"/>
</dbReference>
<accession>A0ABS6YFU2</accession>
<keyword evidence="2" id="KW-1185">Reference proteome</keyword>
<protein>
    <submittedName>
        <fullName evidence="1">Uncharacterized protein</fullName>
    </submittedName>
</protein>
<sequence length="53" mass="6217">MNRYDCMTSNDIKAELERLSAHKERADLSEAERDAAHWAIDKGLEELRKRDDL</sequence>
<dbReference type="EMBL" id="WMBF01000006">
    <property type="protein sequence ID" value="MBW5420287.1"/>
    <property type="molecule type" value="Genomic_DNA"/>
</dbReference>
<organism evidence="1 2">
    <name type="scientific">Streptomyces anatolicus</name>
    <dbReference type="NCBI Taxonomy" id="2675858"/>
    <lineage>
        <taxon>Bacteria</taxon>
        <taxon>Bacillati</taxon>
        <taxon>Actinomycetota</taxon>
        <taxon>Actinomycetes</taxon>
        <taxon>Kitasatosporales</taxon>
        <taxon>Streptomycetaceae</taxon>
        <taxon>Streptomyces</taxon>
    </lineage>
</organism>
<comment type="caution">
    <text evidence="1">The sequence shown here is derived from an EMBL/GenBank/DDBJ whole genome shotgun (WGS) entry which is preliminary data.</text>
</comment>
<evidence type="ECO:0000313" key="1">
    <source>
        <dbReference type="EMBL" id="MBW5420287.1"/>
    </source>
</evidence>
<reference evidence="1 2" key="1">
    <citation type="submission" date="2019-11" db="EMBL/GenBank/DDBJ databases">
        <authorList>
            <person name="Ay H."/>
        </authorList>
    </citation>
    <scope>NUCLEOTIDE SEQUENCE [LARGE SCALE GENOMIC DNA]</scope>
    <source>
        <strain evidence="1 2">BG9H</strain>
    </source>
</reference>
<dbReference type="Proteomes" id="UP001197114">
    <property type="component" value="Unassembled WGS sequence"/>
</dbReference>
<evidence type="ECO:0000313" key="2">
    <source>
        <dbReference type="Proteomes" id="UP001197114"/>
    </source>
</evidence>